<dbReference type="Proteomes" id="UP001237642">
    <property type="component" value="Unassembled WGS sequence"/>
</dbReference>
<evidence type="ECO:0000313" key="1">
    <source>
        <dbReference type="EMBL" id="KAK1365669.1"/>
    </source>
</evidence>
<evidence type="ECO:0000313" key="2">
    <source>
        <dbReference type="Proteomes" id="UP001237642"/>
    </source>
</evidence>
<organism evidence="1 2">
    <name type="scientific">Heracleum sosnowskyi</name>
    <dbReference type="NCBI Taxonomy" id="360622"/>
    <lineage>
        <taxon>Eukaryota</taxon>
        <taxon>Viridiplantae</taxon>
        <taxon>Streptophyta</taxon>
        <taxon>Embryophyta</taxon>
        <taxon>Tracheophyta</taxon>
        <taxon>Spermatophyta</taxon>
        <taxon>Magnoliopsida</taxon>
        <taxon>eudicotyledons</taxon>
        <taxon>Gunneridae</taxon>
        <taxon>Pentapetalae</taxon>
        <taxon>asterids</taxon>
        <taxon>campanulids</taxon>
        <taxon>Apiales</taxon>
        <taxon>Apiaceae</taxon>
        <taxon>Apioideae</taxon>
        <taxon>apioid superclade</taxon>
        <taxon>Tordylieae</taxon>
        <taxon>Tordyliinae</taxon>
        <taxon>Heracleum</taxon>
    </lineage>
</organism>
<comment type="caution">
    <text evidence="1">The sequence shown here is derived from an EMBL/GenBank/DDBJ whole genome shotgun (WGS) entry which is preliminary data.</text>
</comment>
<reference evidence="1" key="2">
    <citation type="submission" date="2023-05" db="EMBL/GenBank/DDBJ databases">
        <authorList>
            <person name="Schelkunov M.I."/>
        </authorList>
    </citation>
    <scope>NUCLEOTIDE SEQUENCE</scope>
    <source>
        <strain evidence="1">Hsosn_3</strain>
        <tissue evidence="1">Leaf</tissue>
    </source>
</reference>
<accession>A0AAD8HG03</accession>
<dbReference type="AlphaFoldDB" id="A0AAD8HG03"/>
<reference evidence="1" key="1">
    <citation type="submission" date="2023-02" db="EMBL/GenBank/DDBJ databases">
        <title>Genome of toxic invasive species Heracleum sosnowskyi carries increased number of genes despite the absence of recent whole-genome duplications.</title>
        <authorList>
            <person name="Schelkunov M."/>
            <person name="Shtratnikova V."/>
            <person name="Makarenko M."/>
            <person name="Klepikova A."/>
            <person name="Omelchenko D."/>
            <person name="Novikova G."/>
            <person name="Obukhova E."/>
            <person name="Bogdanov V."/>
            <person name="Penin A."/>
            <person name="Logacheva M."/>
        </authorList>
    </citation>
    <scope>NUCLEOTIDE SEQUENCE</scope>
    <source>
        <strain evidence="1">Hsosn_3</strain>
        <tissue evidence="1">Leaf</tissue>
    </source>
</reference>
<name>A0AAD8HG03_9APIA</name>
<protein>
    <submittedName>
        <fullName evidence="1">Uncharacterized protein</fullName>
    </submittedName>
</protein>
<proteinExistence type="predicted"/>
<gene>
    <name evidence="1" type="ORF">POM88_041230</name>
</gene>
<keyword evidence="2" id="KW-1185">Reference proteome</keyword>
<dbReference type="EMBL" id="JAUIZM010000009">
    <property type="protein sequence ID" value="KAK1365669.1"/>
    <property type="molecule type" value="Genomic_DNA"/>
</dbReference>
<sequence length="192" mass="21429">MNGVFHNKGSQDISVRTSPHFFSPSVNFTTRLRSAIIDSNNVGNGSLSVHSDRVKIQQTGEDSHSESDSDVDVEYQDFIDDVGMEANIGPLLWSKYMDLGGPNKVTTCFVVIWSGRPNHISPSNEVAAFIVSDDSDTGGFRDTVVNSMQEDSKQRQTVSMREYYTIVTRCIGVMHMIEFQKRGLPHTFSEEV</sequence>